<dbReference type="GO" id="GO:0005634">
    <property type="term" value="C:nucleus"/>
    <property type="evidence" value="ECO:0007669"/>
    <property type="project" value="UniProtKB-SubCell"/>
</dbReference>
<name>A0A7J7GNE9_CAMSI</name>
<comment type="function">
    <text evidence="4">DNA-dependent RNA polymerase which catalyzes the transcription of DNA into RNA using the four ribonucleoside triphosphates as substrates.</text>
</comment>
<protein>
    <recommendedName>
        <fullName evidence="4">DNA-directed RNA polymerase subunit</fullName>
    </recommendedName>
</protein>
<dbReference type="PANTHER" id="PTHR12709:SF6">
    <property type="entry name" value="DNA-DIRECTED RNA POLYMERASE SUBUNIT 7-LIKE PROTEIN"/>
    <property type="match status" value="1"/>
</dbReference>
<proteinExistence type="predicted"/>
<dbReference type="Gene3D" id="3.30.1490.120">
    <property type="entry name" value="RNA polymerase Rpb7-like, N-terminal domain"/>
    <property type="match status" value="1"/>
</dbReference>
<dbReference type="GO" id="GO:0003727">
    <property type="term" value="F:single-stranded RNA binding"/>
    <property type="evidence" value="ECO:0007669"/>
    <property type="project" value="TreeGrafter"/>
</dbReference>
<evidence type="ECO:0000313" key="6">
    <source>
        <dbReference type="Proteomes" id="UP000593564"/>
    </source>
</evidence>
<dbReference type="SUPFAM" id="SSF50249">
    <property type="entry name" value="Nucleic acid-binding proteins"/>
    <property type="match status" value="1"/>
</dbReference>
<comment type="subcellular location">
    <subcellularLocation>
        <location evidence="1 4">Nucleus</location>
    </subcellularLocation>
</comment>
<dbReference type="EMBL" id="JACBKZ010000009">
    <property type="protein sequence ID" value="KAF5941775.1"/>
    <property type="molecule type" value="Genomic_DNA"/>
</dbReference>
<reference evidence="6" key="1">
    <citation type="journal article" date="2020" name="Nat. Commun.">
        <title>Genome assembly of wild tea tree DASZ reveals pedigree and selection history of tea varieties.</title>
        <authorList>
            <person name="Zhang W."/>
            <person name="Zhang Y."/>
            <person name="Qiu H."/>
            <person name="Guo Y."/>
            <person name="Wan H."/>
            <person name="Zhang X."/>
            <person name="Scossa F."/>
            <person name="Alseekh S."/>
            <person name="Zhang Q."/>
            <person name="Wang P."/>
            <person name="Xu L."/>
            <person name="Schmidt M.H."/>
            <person name="Jia X."/>
            <person name="Li D."/>
            <person name="Zhu A."/>
            <person name="Guo F."/>
            <person name="Chen W."/>
            <person name="Ni D."/>
            <person name="Usadel B."/>
            <person name="Fernie A.R."/>
            <person name="Wen W."/>
        </authorList>
    </citation>
    <scope>NUCLEOTIDE SEQUENCE [LARGE SCALE GENOMIC DNA]</scope>
    <source>
        <strain evidence="6">cv. G240</strain>
    </source>
</reference>
<keyword evidence="4" id="KW-0539">Nucleus</keyword>
<dbReference type="Proteomes" id="UP000593564">
    <property type="component" value="Unassembled WGS sequence"/>
</dbReference>
<sequence>MDQFRGLPREGSSVLSYNGVPIVMITNMFREMEIRGRVAIPTKSLDRNGVVPQSSVVTGLLKELLLIKSTEEHGYFLAITELKSIGNGEFEDESGDVLFSVAFHCRTFLPVNGEIMLGVVHKIHRRGVFLRCGPMKYIYLSAQKMPNFYYAQWKTREIFINDDHSRIENDVVIRFVVFAVRWRKKHWDIERDFMILASLEGDCLGPVSLPGLKTSGIKMKKEKEPTIHAVIAMPNECDNTVKVPVMNATTIAAIATKISQNAIKWRCSCFSTSL</sequence>
<organism evidence="5 6">
    <name type="scientific">Camellia sinensis</name>
    <name type="common">Tea plant</name>
    <name type="synonym">Thea sinensis</name>
    <dbReference type="NCBI Taxonomy" id="4442"/>
    <lineage>
        <taxon>Eukaryota</taxon>
        <taxon>Viridiplantae</taxon>
        <taxon>Streptophyta</taxon>
        <taxon>Embryophyta</taxon>
        <taxon>Tracheophyta</taxon>
        <taxon>Spermatophyta</taxon>
        <taxon>Magnoliopsida</taxon>
        <taxon>eudicotyledons</taxon>
        <taxon>Gunneridae</taxon>
        <taxon>Pentapetalae</taxon>
        <taxon>asterids</taxon>
        <taxon>Ericales</taxon>
        <taxon>Theaceae</taxon>
        <taxon>Camellia</taxon>
    </lineage>
</organism>
<dbReference type="Gene3D" id="2.40.50.140">
    <property type="entry name" value="Nucleic acid-binding proteins"/>
    <property type="match status" value="1"/>
</dbReference>
<reference evidence="5 6" key="2">
    <citation type="submission" date="2020-07" db="EMBL/GenBank/DDBJ databases">
        <title>Genome assembly of wild tea tree DASZ reveals pedigree and selection history of tea varieties.</title>
        <authorList>
            <person name="Zhang W."/>
        </authorList>
    </citation>
    <scope>NUCLEOTIDE SEQUENCE [LARGE SCALE GENOMIC DNA]</scope>
    <source>
        <strain evidence="6">cv. G240</strain>
        <tissue evidence="5">Leaf</tissue>
    </source>
</reference>
<keyword evidence="2 4" id="KW-0240">DNA-directed RNA polymerase</keyword>
<dbReference type="GO" id="GO:0006352">
    <property type="term" value="P:DNA-templated transcription initiation"/>
    <property type="evidence" value="ECO:0007669"/>
    <property type="project" value="UniProtKB-UniRule"/>
</dbReference>
<dbReference type="InterPro" id="IPR045113">
    <property type="entry name" value="Rpb7-like"/>
</dbReference>
<keyword evidence="3 4" id="KW-0804">Transcription</keyword>
<evidence type="ECO:0000256" key="3">
    <source>
        <dbReference type="ARBA" id="ARBA00023163"/>
    </source>
</evidence>
<evidence type="ECO:0000256" key="1">
    <source>
        <dbReference type="ARBA" id="ARBA00004123"/>
    </source>
</evidence>
<dbReference type="GO" id="GO:0000428">
    <property type="term" value="C:DNA-directed RNA polymerase complex"/>
    <property type="evidence" value="ECO:0007669"/>
    <property type="project" value="UniProtKB-KW"/>
</dbReference>
<dbReference type="InterPro" id="IPR036898">
    <property type="entry name" value="RNA_pol_Rpb7-like_N_sf"/>
</dbReference>
<keyword evidence="6" id="KW-1185">Reference proteome</keyword>
<accession>A0A7J7GNE9</accession>
<evidence type="ECO:0000256" key="2">
    <source>
        <dbReference type="ARBA" id="ARBA00022478"/>
    </source>
</evidence>
<evidence type="ECO:0000256" key="4">
    <source>
        <dbReference type="RuleBase" id="RU369086"/>
    </source>
</evidence>
<dbReference type="SUPFAM" id="SSF88798">
    <property type="entry name" value="N-terminal, heterodimerisation domain of RBP7 (RpoE)"/>
    <property type="match status" value="1"/>
</dbReference>
<dbReference type="InterPro" id="IPR012340">
    <property type="entry name" value="NA-bd_OB-fold"/>
</dbReference>
<dbReference type="PANTHER" id="PTHR12709">
    <property type="entry name" value="DNA-DIRECTED RNA POLYMERASE II, III"/>
    <property type="match status" value="1"/>
</dbReference>
<gene>
    <name evidence="5" type="ORF">HYC85_019417</name>
</gene>
<dbReference type="AlphaFoldDB" id="A0A7J7GNE9"/>
<comment type="caution">
    <text evidence="5">The sequence shown here is derived from an EMBL/GenBank/DDBJ whole genome shotgun (WGS) entry which is preliminary data.</text>
</comment>
<dbReference type="GO" id="GO:0003697">
    <property type="term" value="F:single-stranded DNA binding"/>
    <property type="evidence" value="ECO:0007669"/>
    <property type="project" value="TreeGrafter"/>
</dbReference>
<evidence type="ECO:0000313" key="5">
    <source>
        <dbReference type="EMBL" id="KAF5941775.1"/>
    </source>
</evidence>